<comment type="caution">
    <text evidence="2">The sequence shown here is derived from an EMBL/GenBank/DDBJ whole genome shotgun (WGS) entry which is preliminary data.</text>
</comment>
<reference evidence="2 3" key="1">
    <citation type="submission" date="2019-03" db="EMBL/GenBank/DDBJ databases">
        <title>Single cell metagenomics reveals metabolic interactions within the superorganism composed of flagellate Streblomastix strix and complex community of Bacteroidetes bacteria on its surface.</title>
        <authorList>
            <person name="Treitli S.C."/>
            <person name="Kolisko M."/>
            <person name="Husnik F."/>
            <person name="Keeling P."/>
            <person name="Hampl V."/>
        </authorList>
    </citation>
    <scope>NUCLEOTIDE SEQUENCE [LARGE SCALE GENOMIC DNA]</scope>
    <source>
        <strain evidence="2">ST1C</strain>
    </source>
</reference>
<sequence length="243" mass="28269">MLEVVSFADITTVVACTNPISTAFILMISTSSFSNSTDPDDQPDHLLDERVLLLEDEEDKEEDVDNGDNYNELLLLYVNDYYQYDELGGIVDVLFAYLGDCNDDKDDDEVDQNQYDNESIYAILAFLHYSTIEIKGKIIKTNQLMEKSQKVNPYIYLLRKNWFMFRFFMLMKMLDALLGPNWLIINFIQLAVVGLTQKVLHELSDQLHAYHVNVYMFSVFILILFFMVLLLIILDLVLILIFH</sequence>
<feature type="transmembrane region" description="Helical" evidence="1">
    <location>
        <begin position="215"/>
        <end position="242"/>
    </location>
</feature>
<gene>
    <name evidence="2" type="ORF">EZS28_035927</name>
</gene>
<dbReference type="AlphaFoldDB" id="A0A5J4UCM2"/>
<evidence type="ECO:0000256" key="1">
    <source>
        <dbReference type="SAM" id="Phobius"/>
    </source>
</evidence>
<dbReference type="EMBL" id="SNRW01017242">
    <property type="protein sequence ID" value="KAA6368546.1"/>
    <property type="molecule type" value="Genomic_DNA"/>
</dbReference>
<proteinExistence type="predicted"/>
<dbReference type="Proteomes" id="UP000324800">
    <property type="component" value="Unassembled WGS sequence"/>
</dbReference>
<evidence type="ECO:0000313" key="3">
    <source>
        <dbReference type="Proteomes" id="UP000324800"/>
    </source>
</evidence>
<keyword evidence="1" id="KW-0472">Membrane</keyword>
<protein>
    <submittedName>
        <fullName evidence="2">Uncharacterized protein</fullName>
    </submittedName>
</protein>
<accession>A0A5J4UCM2</accession>
<evidence type="ECO:0000313" key="2">
    <source>
        <dbReference type="EMBL" id="KAA6368546.1"/>
    </source>
</evidence>
<feature type="transmembrane region" description="Helical" evidence="1">
    <location>
        <begin position="174"/>
        <end position="195"/>
    </location>
</feature>
<keyword evidence="1" id="KW-1133">Transmembrane helix</keyword>
<organism evidence="2 3">
    <name type="scientific">Streblomastix strix</name>
    <dbReference type="NCBI Taxonomy" id="222440"/>
    <lineage>
        <taxon>Eukaryota</taxon>
        <taxon>Metamonada</taxon>
        <taxon>Preaxostyla</taxon>
        <taxon>Oxymonadida</taxon>
        <taxon>Streblomastigidae</taxon>
        <taxon>Streblomastix</taxon>
    </lineage>
</organism>
<name>A0A5J4UCM2_9EUKA</name>
<keyword evidence="1" id="KW-0812">Transmembrane</keyword>